<sequence length="456" mass="52239">MFELLVITMFLSGISLIIISDKDVSSQLTKELINRGTIKFCGTTPYIWLKTHWQKISRKSLPTLIRNMISPEDRTKVKNSHIVEVIKRISDDINLQIDVDGAFWRQQNLLNFHNCVLDILTGKIITDRSKYLFNYVVDADFMPRCTLNDAPNFKNFVERSIGKENYECFLASTGYAISSLTAAKVAFFYVGPHDGGKSTAARLVASAFSPELVSNVSFSQLTDSHYTIMLLGKRLNASFDNSPKPMSHEDVFKSITSCEEIMGRELYETPVVFRPTVKLLYASNYPFSFKHPDEAIYRRMIILPFENSVPKKEQNPHLFEKLREERNVIFSLAAMSLKELVDSNYDFKMSAKGKAYITSRITELHSVEDFLSDRTTCDKAGACSAAVLYNNYLEWCRENALTPVDKEKFKEHVLGFTPYIFYKKIGPRQKRLWGYSGIRLKSTEELNAPDDEKEVK</sequence>
<dbReference type="Pfam" id="PF08706">
    <property type="entry name" value="D5_N"/>
    <property type="match status" value="1"/>
</dbReference>
<dbReference type="RefSeq" id="WP_072949744.1">
    <property type="nucleotide sequence ID" value="NZ_FRCT01000004.1"/>
</dbReference>
<dbReference type="GO" id="GO:0016787">
    <property type="term" value="F:hydrolase activity"/>
    <property type="evidence" value="ECO:0007669"/>
    <property type="project" value="UniProtKB-KW"/>
</dbReference>
<dbReference type="SUPFAM" id="SSF46785">
    <property type="entry name" value="Winged helix' DNA-binding domain"/>
    <property type="match status" value="1"/>
</dbReference>
<dbReference type="Gene3D" id="1.10.10.10">
    <property type="entry name" value="Winged helix-like DNA-binding domain superfamily/Winged helix DNA-binding domain"/>
    <property type="match status" value="1"/>
</dbReference>
<dbReference type="AlphaFoldDB" id="A0A1M7IIE0"/>
<proteinExistence type="predicted"/>
<dbReference type="InterPro" id="IPR036388">
    <property type="entry name" value="WH-like_DNA-bd_sf"/>
</dbReference>
<dbReference type="OrthoDB" id="9763644at2"/>
<accession>A0A1M7IIE0</accession>
<evidence type="ECO:0000256" key="2">
    <source>
        <dbReference type="ARBA" id="ARBA00022801"/>
    </source>
</evidence>
<dbReference type="InterPro" id="IPR045455">
    <property type="entry name" value="NrS-1_pol-like_helicase"/>
</dbReference>
<keyword evidence="1" id="KW-0547">Nucleotide-binding</keyword>
<keyword evidence="2" id="KW-0378">Hydrolase</keyword>
<dbReference type="InterPro" id="IPR051620">
    <property type="entry name" value="ORF904-like_C"/>
</dbReference>
<organism evidence="5 6">
    <name type="scientific">Ruminococcus flavefaciens</name>
    <dbReference type="NCBI Taxonomy" id="1265"/>
    <lineage>
        <taxon>Bacteria</taxon>
        <taxon>Bacillati</taxon>
        <taxon>Bacillota</taxon>
        <taxon>Clostridia</taxon>
        <taxon>Eubacteriales</taxon>
        <taxon>Oscillospiraceae</taxon>
        <taxon>Ruminococcus</taxon>
    </lineage>
</organism>
<feature type="domain" description="SF3 helicase" evidence="4">
    <location>
        <begin position="164"/>
        <end position="318"/>
    </location>
</feature>
<evidence type="ECO:0000313" key="5">
    <source>
        <dbReference type="EMBL" id="SHM40481.1"/>
    </source>
</evidence>
<dbReference type="NCBIfam" id="TIGR01613">
    <property type="entry name" value="primase_Cterm"/>
    <property type="match status" value="1"/>
</dbReference>
<dbReference type="InterPro" id="IPR014818">
    <property type="entry name" value="Phage/plasmid_primase_P4_C"/>
</dbReference>
<dbReference type="InterPro" id="IPR036390">
    <property type="entry name" value="WH_DNA-bd_sf"/>
</dbReference>
<dbReference type="Proteomes" id="UP000184394">
    <property type="component" value="Unassembled WGS sequence"/>
</dbReference>
<keyword evidence="3" id="KW-0067">ATP-binding</keyword>
<dbReference type="PANTHER" id="PTHR35372">
    <property type="entry name" value="ATP BINDING PROTEIN-RELATED"/>
    <property type="match status" value="1"/>
</dbReference>
<evidence type="ECO:0000259" key="4">
    <source>
        <dbReference type="PROSITE" id="PS51206"/>
    </source>
</evidence>
<name>A0A1M7IIE0_RUMFL</name>
<dbReference type="InterPro" id="IPR014015">
    <property type="entry name" value="Helicase_SF3_DNA-vir"/>
</dbReference>
<dbReference type="EMBL" id="FRCT01000004">
    <property type="protein sequence ID" value="SHM40481.1"/>
    <property type="molecule type" value="Genomic_DNA"/>
</dbReference>
<evidence type="ECO:0000256" key="1">
    <source>
        <dbReference type="ARBA" id="ARBA00022741"/>
    </source>
</evidence>
<evidence type="ECO:0000313" key="6">
    <source>
        <dbReference type="Proteomes" id="UP000184394"/>
    </source>
</evidence>
<dbReference type="Pfam" id="PF19263">
    <property type="entry name" value="DUF5906"/>
    <property type="match status" value="1"/>
</dbReference>
<gene>
    <name evidence="5" type="ORF">SAMN04487860_104137</name>
</gene>
<evidence type="ECO:0000256" key="3">
    <source>
        <dbReference type="ARBA" id="ARBA00022840"/>
    </source>
</evidence>
<reference evidence="5 6" key="1">
    <citation type="submission" date="2016-11" db="EMBL/GenBank/DDBJ databases">
        <authorList>
            <person name="Jaros S."/>
            <person name="Januszkiewicz K."/>
            <person name="Wedrychowicz H."/>
        </authorList>
    </citation>
    <scope>NUCLEOTIDE SEQUENCE [LARGE SCALE GENOMIC DNA]</scope>
    <source>
        <strain evidence="5 6">Y1</strain>
    </source>
</reference>
<dbReference type="PROSITE" id="PS51206">
    <property type="entry name" value="SF3_HELICASE_1"/>
    <property type="match status" value="1"/>
</dbReference>
<dbReference type="SUPFAM" id="SSF52540">
    <property type="entry name" value="P-loop containing nucleoside triphosphate hydrolases"/>
    <property type="match status" value="1"/>
</dbReference>
<dbReference type="InterPro" id="IPR006500">
    <property type="entry name" value="Helicase_put_C_phage/plasmid"/>
</dbReference>
<protein>
    <submittedName>
        <fullName evidence="5">Phage/plasmid primase, P4 family, C-terminal domain-containing protein</fullName>
    </submittedName>
</protein>
<dbReference type="Gene3D" id="3.40.50.300">
    <property type="entry name" value="P-loop containing nucleotide triphosphate hydrolases"/>
    <property type="match status" value="1"/>
</dbReference>
<dbReference type="PANTHER" id="PTHR35372:SF2">
    <property type="entry name" value="SF3 HELICASE DOMAIN-CONTAINING PROTEIN"/>
    <property type="match status" value="1"/>
</dbReference>
<dbReference type="GO" id="GO:0005524">
    <property type="term" value="F:ATP binding"/>
    <property type="evidence" value="ECO:0007669"/>
    <property type="project" value="UniProtKB-KW"/>
</dbReference>
<dbReference type="InterPro" id="IPR027417">
    <property type="entry name" value="P-loop_NTPase"/>
</dbReference>